<comment type="caution">
    <text evidence="4">The sequence shown here is derived from an EMBL/GenBank/DDBJ whole genome shotgun (WGS) entry which is preliminary data.</text>
</comment>
<name>A0AAV5F6E2_ELECO</name>
<keyword evidence="2" id="KW-0808">Transferase</keyword>
<evidence type="ECO:0000256" key="2">
    <source>
        <dbReference type="ARBA" id="ARBA00022679"/>
    </source>
</evidence>
<dbReference type="GO" id="GO:0005737">
    <property type="term" value="C:cytoplasm"/>
    <property type="evidence" value="ECO:0007669"/>
    <property type="project" value="TreeGrafter"/>
</dbReference>
<proteinExistence type="predicted"/>
<feature type="compositionally biased region" description="Basic and acidic residues" evidence="3">
    <location>
        <begin position="52"/>
        <end position="68"/>
    </location>
</feature>
<keyword evidence="5" id="KW-1185">Reference proteome</keyword>
<dbReference type="EMBL" id="BQKI01000082">
    <property type="protein sequence ID" value="GJN30218.1"/>
    <property type="molecule type" value="Genomic_DNA"/>
</dbReference>
<organism evidence="4 5">
    <name type="scientific">Eleusine coracana subsp. coracana</name>
    <dbReference type="NCBI Taxonomy" id="191504"/>
    <lineage>
        <taxon>Eukaryota</taxon>
        <taxon>Viridiplantae</taxon>
        <taxon>Streptophyta</taxon>
        <taxon>Embryophyta</taxon>
        <taxon>Tracheophyta</taxon>
        <taxon>Spermatophyta</taxon>
        <taxon>Magnoliopsida</taxon>
        <taxon>Liliopsida</taxon>
        <taxon>Poales</taxon>
        <taxon>Poaceae</taxon>
        <taxon>PACMAD clade</taxon>
        <taxon>Chloridoideae</taxon>
        <taxon>Cynodonteae</taxon>
        <taxon>Eleusininae</taxon>
        <taxon>Eleusine</taxon>
    </lineage>
</organism>
<dbReference type="GO" id="GO:0043295">
    <property type="term" value="F:glutathione binding"/>
    <property type="evidence" value="ECO:0007669"/>
    <property type="project" value="TreeGrafter"/>
</dbReference>
<evidence type="ECO:0000256" key="3">
    <source>
        <dbReference type="SAM" id="MobiDB-lite"/>
    </source>
</evidence>
<dbReference type="GO" id="GO:0004364">
    <property type="term" value="F:glutathione transferase activity"/>
    <property type="evidence" value="ECO:0007669"/>
    <property type="project" value="UniProtKB-EC"/>
</dbReference>
<dbReference type="PANTHER" id="PTHR43900">
    <property type="entry name" value="GLUTATHIONE S-TRANSFERASE RHO"/>
    <property type="match status" value="1"/>
</dbReference>
<dbReference type="PANTHER" id="PTHR43900:SF88">
    <property type="entry name" value="GLUTATHIONE TRANSFERASE"/>
    <property type="match status" value="1"/>
</dbReference>
<evidence type="ECO:0000256" key="1">
    <source>
        <dbReference type="ARBA" id="ARBA00012452"/>
    </source>
</evidence>
<evidence type="ECO:0000313" key="4">
    <source>
        <dbReference type="EMBL" id="GJN30218.1"/>
    </source>
</evidence>
<dbReference type="AlphaFoldDB" id="A0AAV5F6E2"/>
<dbReference type="Proteomes" id="UP001054889">
    <property type="component" value="Unassembled WGS sequence"/>
</dbReference>
<feature type="region of interest" description="Disordered" evidence="3">
    <location>
        <begin position="52"/>
        <end position="71"/>
    </location>
</feature>
<accession>A0AAV5F6E2</accession>
<evidence type="ECO:0000313" key="5">
    <source>
        <dbReference type="Proteomes" id="UP001054889"/>
    </source>
</evidence>
<reference evidence="4" key="2">
    <citation type="submission" date="2021-12" db="EMBL/GenBank/DDBJ databases">
        <title>Resequencing data analysis of finger millet.</title>
        <authorList>
            <person name="Hatakeyama M."/>
            <person name="Aluri S."/>
            <person name="Balachadran M.T."/>
            <person name="Sivarajan S.R."/>
            <person name="Poveda L."/>
            <person name="Shimizu-Inatsugi R."/>
            <person name="Schlapbach R."/>
            <person name="Sreeman S.M."/>
            <person name="Shimizu K.K."/>
        </authorList>
    </citation>
    <scope>NUCLEOTIDE SEQUENCE</scope>
</reference>
<protein>
    <recommendedName>
        <fullName evidence="1">glutathione transferase</fullName>
        <ecNumber evidence="1">2.5.1.18</ecNumber>
    </recommendedName>
</protein>
<sequence length="80" mass="8642">MAAPVTVYGPAISPAVARVAACLLEKGRAIQIQQVDMSKESRANCRYICDQYTDRGKSDPSGKKEDGAVGRAAVEQWIED</sequence>
<dbReference type="GO" id="GO:0006749">
    <property type="term" value="P:glutathione metabolic process"/>
    <property type="evidence" value="ECO:0007669"/>
    <property type="project" value="TreeGrafter"/>
</dbReference>
<dbReference type="EC" id="2.5.1.18" evidence="1"/>
<gene>
    <name evidence="4" type="primary">gb18507</name>
    <name evidence="4" type="ORF">PR202_gb18507</name>
</gene>
<reference evidence="4" key="1">
    <citation type="journal article" date="2018" name="DNA Res.">
        <title>Multiple hybrid de novo genome assembly of finger millet, an orphan allotetraploid crop.</title>
        <authorList>
            <person name="Hatakeyama M."/>
            <person name="Aluri S."/>
            <person name="Balachadran M.T."/>
            <person name="Sivarajan S.R."/>
            <person name="Patrignani A."/>
            <person name="Gruter S."/>
            <person name="Poveda L."/>
            <person name="Shimizu-Inatsugi R."/>
            <person name="Baeten J."/>
            <person name="Francoijs K.J."/>
            <person name="Nataraja K.N."/>
            <person name="Reddy Y.A.N."/>
            <person name="Phadnis S."/>
            <person name="Ravikumar R.L."/>
            <person name="Schlapbach R."/>
            <person name="Sreeman S.M."/>
            <person name="Shimizu K.K."/>
        </authorList>
    </citation>
    <scope>NUCLEOTIDE SEQUENCE</scope>
</reference>